<name>A0ABT9Q4G5_9ACTN</name>
<dbReference type="InterPro" id="IPR011990">
    <property type="entry name" value="TPR-like_helical_dom_sf"/>
</dbReference>
<dbReference type="Pfam" id="PF13191">
    <property type="entry name" value="AAA_16"/>
    <property type="match status" value="1"/>
</dbReference>
<evidence type="ECO:0000256" key="4">
    <source>
        <dbReference type="ARBA" id="ARBA00023163"/>
    </source>
</evidence>
<dbReference type="Proteomes" id="UP001225356">
    <property type="component" value="Unassembled WGS sequence"/>
</dbReference>
<dbReference type="InterPro" id="IPR036388">
    <property type="entry name" value="WH-like_DNA-bd_sf"/>
</dbReference>
<dbReference type="SUPFAM" id="SSF52540">
    <property type="entry name" value="P-loop containing nucleoside triphosphate hydrolases"/>
    <property type="match status" value="1"/>
</dbReference>
<accession>A0ABT9Q4G5</accession>
<feature type="region of interest" description="Disordered" evidence="6">
    <location>
        <begin position="297"/>
        <end position="324"/>
    </location>
</feature>
<dbReference type="InterPro" id="IPR016032">
    <property type="entry name" value="Sig_transdc_resp-reg_C-effctor"/>
</dbReference>
<dbReference type="SMART" id="SM00862">
    <property type="entry name" value="Trans_reg_C"/>
    <property type="match status" value="1"/>
</dbReference>
<dbReference type="Gene3D" id="1.10.10.10">
    <property type="entry name" value="Winged helix-like DNA-binding domain superfamily/Winged helix DNA-binding domain"/>
    <property type="match status" value="1"/>
</dbReference>
<dbReference type="Pfam" id="PF00486">
    <property type="entry name" value="Trans_reg_C"/>
    <property type="match status" value="1"/>
</dbReference>
<dbReference type="CDD" id="cd15831">
    <property type="entry name" value="BTAD"/>
    <property type="match status" value="1"/>
</dbReference>
<dbReference type="InterPro" id="IPR027417">
    <property type="entry name" value="P-loop_NTPase"/>
</dbReference>
<organism evidence="8 9">
    <name type="scientific">Streptosporangium lutulentum</name>
    <dbReference type="NCBI Taxonomy" id="1461250"/>
    <lineage>
        <taxon>Bacteria</taxon>
        <taxon>Bacillati</taxon>
        <taxon>Actinomycetota</taxon>
        <taxon>Actinomycetes</taxon>
        <taxon>Streptosporangiales</taxon>
        <taxon>Streptosporangiaceae</taxon>
        <taxon>Streptosporangium</taxon>
    </lineage>
</organism>
<dbReference type="SUPFAM" id="SSF48452">
    <property type="entry name" value="TPR-like"/>
    <property type="match status" value="1"/>
</dbReference>
<protein>
    <submittedName>
        <fullName evidence="8">DNA-binding SARP family transcriptional activator/tetratricopeptide (TPR) repeat protein</fullName>
    </submittedName>
</protein>
<feature type="region of interest" description="Disordered" evidence="6">
    <location>
        <begin position="1"/>
        <end position="32"/>
    </location>
</feature>
<evidence type="ECO:0000256" key="2">
    <source>
        <dbReference type="ARBA" id="ARBA00023015"/>
    </source>
</evidence>
<dbReference type="SUPFAM" id="SSF46894">
    <property type="entry name" value="C-terminal effector domain of the bipartite response regulators"/>
    <property type="match status" value="1"/>
</dbReference>
<keyword evidence="4" id="KW-0804">Transcription</keyword>
<dbReference type="InterPro" id="IPR005158">
    <property type="entry name" value="BTAD"/>
</dbReference>
<reference evidence="8 9" key="1">
    <citation type="submission" date="2023-07" db="EMBL/GenBank/DDBJ databases">
        <title>Sequencing the genomes of 1000 actinobacteria strains.</title>
        <authorList>
            <person name="Klenk H.-P."/>
        </authorList>
    </citation>
    <scope>NUCLEOTIDE SEQUENCE [LARGE SCALE GENOMIC DNA]</scope>
    <source>
        <strain evidence="8 9">DSM 46740</strain>
    </source>
</reference>
<dbReference type="RefSeq" id="WP_307555120.1">
    <property type="nucleotide sequence ID" value="NZ_JAUSQU010000001.1"/>
</dbReference>
<dbReference type="GO" id="GO:0003677">
    <property type="term" value="F:DNA binding"/>
    <property type="evidence" value="ECO:0007669"/>
    <property type="project" value="UniProtKB-KW"/>
</dbReference>
<keyword evidence="9" id="KW-1185">Reference proteome</keyword>
<sequence>MADASPSRRSAGTEPTPVVPAAAAPAARPGDDAASLTVQVLGPLRVWRDGVEIDTGPRQQTYLLALLLMRAGRPVSSSELIDLVWDDRMPTSALNIVQKYVGTLRRLLEPNLPARAPGSYLHHRSSGYQFDDSRVALDLTEFRRLLGLARAALDAHRFEEGADAYEEALSRWRGSAGDGLTLSAAAYPLFASVNRELLDACVEAARVVVPRGHAKRILQPLRLAAWIAPFDETVQATLMTTLAASGQQTEALSVFDTMRARLAELGIDPGPALREAHRHVLQQAEAVFTPRVAGLLPEAAPGSKPGARPTSGARKPSGSRSDRLVGRQEELALLRHVVDPATFARAQTVLVEGPPGVGKSRLLAEVTDEAAANGALTFWGRCHDGEGAPSMWPWVQIVEALIAALPEDDRARWAAELGDLLQHPARDAEVLARPDAGAQFRLYGSVVALFNAAAARRPLVVVVDDLHWADQASLQLFTRLAESLPDRSVLMGTLRGHAPTPSQHLRRMLAAVARQDRHRRIVLGPLGPSDVAELVHQETGRSPSPGVARSIQARTEGNPLFVRELARFLAEEDHLSDQAAAQAAVPSTVRDIVRDRTSKLDDGDRRLIEIAALMGRDIDARLLASASDLDPSQCLTRLETLEALGLVEVTSGSLGDWRFVHDLVRESVARSTSRSDASHFHLRIAAALARTQEPAERHGEALAHHLCAAGPLAETEQTAHALVVAARIAARRSAYETAEKHLDTAAHIARGAGLLGLELTALTELTAIAGIHAGFVGATMDHLDRAEEIARSLGQEREATGFLFSRFLAHAQGIQLDAAGRLARRLLDHGQRSSDPVVQASGHHAWGVHQWSLGNIGEAYRNLSQSDSLIHAQRDAEPLRHRLQMMTPVMLALNTALHGDLVAARRLFDVVEFDAGGDPYAISIWGSFAVTAAAAAGDFAWVLRTTETAINADPDFSFTFSGSYLRLARHWAKAMFSGDPATSATSATEMERIIETTLVDPPRSNLATWYALLAEIQLCADDVSAALTALNKAETFIDTHGERYAEGLVFLIRAKALQAGGDVRSAVRAAHRALVLSQERGAHLFAARANDLLAELPRSGYDDVPGLHADHG</sequence>
<proteinExistence type="inferred from homology"/>
<dbReference type="InterPro" id="IPR041664">
    <property type="entry name" value="AAA_16"/>
</dbReference>
<evidence type="ECO:0000256" key="6">
    <source>
        <dbReference type="SAM" id="MobiDB-lite"/>
    </source>
</evidence>
<dbReference type="Pfam" id="PF03704">
    <property type="entry name" value="BTAD"/>
    <property type="match status" value="1"/>
</dbReference>
<evidence type="ECO:0000256" key="5">
    <source>
        <dbReference type="PROSITE-ProRule" id="PRU01091"/>
    </source>
</evidence>
<evidence type="ECO:0000259" key="7">
    <source>
        <dbReference type="PROSITE" id="PS51755"/>
    </source>
</evidence>
<keyword evidence="3 5" id="KW-0238">DNA-binding</keyword>
<dbReference type="PROSITE" id="PS51755">
    <property type="entry name" value="OMPR_PHOB"/>
    <property type="match status" value="1"/>
</dbReference>
<dbReference type="EMBL" id="JAUSQU010000001">
    <property type="protein sequence ID" value="MDP9841628.1"/>
    <property type="molecule type" value="Genomic_DNA"/>
</dbReference>
<keyword evidence="2" id="KW-0805">Transcription regulation</keyword>
<dbReference type="Gene3D" id="3.40.50.300">
    <property type="entry name" value="P-loop containing nucleotide triphosphate hydrolases"/>
    <property type="match status" value="1"/>
</dbReference>
<evidence type="ECO:0000313" key="9">
    <source>
        <dbReference type="Proteomes" id="UP001225356"/>
    </source>
</evidence>
<comment type="similarity">
    <text evidence="1">Belongs to the AfsR/DnrI/RedD regulatory family.</text>
</comment>
<dbReference type="PANTHER" id="PTHR35807:SF1">
    <property type="entry name" value="TRANSCRIPTIONAL REGULATOR REDD"/>
    <property type="match status" value="1"/>
</dbReference>
<feature type="domain" description="OmpR/PhoB-type" evidence="7">
    <location>
        <begin position="24"/>
        <end position="132"/>
    </location>
</feature>
<comment type="caution">
    <text evidence="8">The sequence shown here is derived from an EMBL/GenBank/DDBJ whole genome shotgun (WGS) entry which is preliminary data.</text>
</comment>
<gene>
    <name evidence="8" type="ORF">J2853_000839</name>
</gene>
<evidence type="ECO:0000256" key="1">
    <source>
        <dbReference type="ARBA" id="ARBA00005820"/>
    </source>
</evidence>
<evidence type="ECO:0000313" key="8">
    <source>
        <dbReference type="EMBL" id="MDP9841628.1"/>
    </source>
</evidence>
<dbReference type="SMART" id="SM01043">
    <property type="entry name" value="BTAD"/>
    <property type="match status" value="1"/>
</dbReference>
<dbReference type="Gene3D" id="1.25.40.10">
    <property type="entry name" value="Tetratricopeptide repeat domain"/>
    <property type="match status" value="1"/>
</dbReference>
<feature type="compositionally biased region" description="Low complexity" evidence="6">
    <location>
        <begin position="12"/>
        <end position="32"/>
    </location>
</feature>
<dbReference type="InterPro" id="IPR051677">
    <property type="entry name" value="AfsR-DnrI-RedD_regulator"/>
</dbReference>
<dbReference type="PANTHER" id="PTHR35807">
    <property type="entry name" value="TRANSCRIPTIONAL REGULATOR REDD-RELATED"/>
    <property type="match status" value="1"/>
</dbReference>
<dbReference type="InterPro" id="IPR001867">
    <property type="entry name" value="OmpR/PhoB-type_DNA-bd"/>
</dbReference>
<feature type="DNA-binding region" description="OmpR/PhoB-type" evidence="5">
    <location>
        <begin position="24"/>
        <end position="132"/>
    </location>
</feature>
<evidence type="ECO:0000256" key="3">
    <source>
        <dbReference type="ARBA" id="ARBA00023125"/>
    </source>
</evidence>